<dbReference type="GO" id="GO:0003690">
    <property type="term" value="F:double-stranded DNA binding"/>
    <property type="evidence" value="ECO:0007669"/>
    <property type="project" value="TreeGrafter"/>
</dbReference>
<evidence type="ECO:0000313" key="2">
    <source>
        <dbReference type="EMBL" id="RHA38698.1"/>
    </source>
</evidence>
<comment type="caution">
    <text evidence="2">The sequence shown here is derived from an EMBL/GenBank/DDBJ whole genome shotgun (WGS) entry which is preliminary data.</text>
</comment>
<accession>A0A413RJJ1</accession>
<gene>
    <name evidence="2" type="ORF">D1825_13265</name>
</gene>
<keyword evidence="3" id="KW-1185">Reference proteome</keyword>
<reference evidence="2 3" key="1">
    <citation type="submission" date="2018-08" db="EMBL/GenBank/DDBJ databases">
        <title>Cellulomonas rhizosphaerae sp. nov., a novel actinomycete isolated from soil.</title>
        <authorList>
            <person name="Tian Y."/>
        </authorList>
    </citation>
    <scope>NUCLEOTIDE SEQUENCE [LARGE SCALE GENOMIC DNA]</scope>
    <source>
        <strain evidence="2 3">NEAU-TCZ24</strain>
    </source>
</reference>
<keyword evidence="2" id="KW-0418">Kinase</keyword>
<feature type="domain" description="Polynucleotide kinase PNKP phosphatase" evidence="1">
    <location>
        <begin position="163"/>
        <end position="297"/>
    </location>
</feature>
<proteinExistence type="predicted"/>
<dbReference type="OrthoDB" id="7837405at2"/>
<dbReference type="AlphaFoldDB" id="A0A413RJJ1"/>
<dbReference type="Pfam" id="PF25109">
    <property type="entry name" value="HAD_PNKP"/>
    <property type="match status" value="1"/>
</dbReference>
<dbReference type="GO" id="GO:0046404">
    <property type="term" value="F:ATP-dependent polydeoxyribonucleotide 5'-hydroxyl-kinase activity"/>
    <property type="evidence" value="ECO:0007669"/>
    <property type="project" value="TreeGrafter"/>
</dbReference>
<dbReference type="PANTHER" id="PTHR12083:SF9">
    <property type="entry name" value="BIFUNCTIONAL POLYNUCLEOTIDE PHOSPHATASE_KINASE"/>
    <property type="match status" value="1"/>
</dbReference>
<evidence type="ECO:0000259" key="1">
    <source>
        <dbReference type="Pfam" id="PF25109"/>
    </source>
</evidence>
<dbReference type="SUPFAM" id="SSF52540">
    <property type="entry name" value="P-loop containing nucleoside triphosphate hydrolases"/>
    <property type="match status" value="1"/>
</dbReference>
<name>A0A413RJJ1_9CELL</name>
<sequence length="297" mass="33021">MTLIITRGYPGSGKTTYAQAWVAEDPEQRARVNRDDLRGNLYCQHQGLTFAQEQTITAAQHAAVRALLTAGRDVIVDDTNLRLRHARNWADLAVEKDVPFVVIDVDTPVDECIRRDANRARVVGERVIRDMAARFRFPLPPVLPSERTAETPPAAYEANLSLPPAWMVDVDGTLANMGERSPHDITRVLEDTCHTVIADLVGLLGATGASIVVMSGRDEGCRADTETWLEHNLGDYAALHMRPAGDGRADYIVKAELFDQHVRDRWNVVGVLDDRDQVVRMWRAMGLTCLQVAEGNF</sequence>
<dbReference type="GO" id="GO:0004020">
    <property type="term" value="F:adenylylsulfate kinase activity"/>
    <property type="evidence" value="ECO:0007669"/>
    <property type="project" value="UniProtKB-EC"/>
</dbReference>
<keyword evidence="2" id="KW-0808">Transferase</keyword>
<protein>
    <submittedName>
        <fullName evidence="2">Adenylyl-sulfate kinase</fullName>
        <ecNumber evidence="2">2.7.1.25</ecNumber>
    </submittedName>
</protein>
<dbReference type="GO" id="GO:0006281">
    <property type="term" value="P:DNA repair"/>
    <property type="evidence" value="ECO:0007669"/>
    <property type="project" value="TreeGrafter"/>
</dbReference>
<dbReference type="Gene3D" id="3.40.50.1000">
    <property type="entry name" value="HAD superfamily/HAD-like"/>
    <property type="match status" value="1"/>
</dbReference>
<dbReference type="EMBL" id="QWKP01000211">
    <property type="protein sequence ID" value="RHA38698.1"/>
    <property type="molecule type" value="Genomic_DNA"/>
</dbReference>
<dbReference type="Proteomes" id="UP000283374">
    <property type="component" value="Unassembled WGS sequence"/>
</dbReference>
<organism evidence="2 3">
    <name type="scientific">Cellulomonas rhizosphaerae</name>
    <dbReference type="NCBI Taxonomy" id="2293719"/>
    <lineage>
        <taxon>Bacteria</taxon>
        <taxon>Bacillati</taxon>
        <taxon>Actinomycetota</taxon>
        <taxon>Actinomycetes</taxon>
        <taxon>Micrococcales</taxon>
        <taxon>Cellulomonadaceae</taxon>
        <taxon>Cellulomonas</taxon>
    </lineage>
</organism>
<dbReference type="InterPro" id="IPR027417">
    <property type="entry name" value="P-loop_NTPase"/>
</dbReference>
<dbReference type="GO" id="GO:0046403">
    <property type="term" value="F:polynucleotide 3'-phosphatase activity"/>
    <property type="evidence" value="ECO:0007669"/>
    <property type="project" value="TreeGrafter"/>
</dbReference>
<evidence type="ECO:0000313" key="3">
    <source>
        <dbReference type="Proteomes" id="UP000283374"/>
    </source>
</evidence>
<dbReference type="RefSeq" id="WP_118767891.1">
    <property type="nucleotide sequence ID" value="NZ_QWKP01000211.1"/>
</dbReference>
<dbReference type="EC" id="2.7.1.25" evidence="2"/>
<dbReference type="InterPro" id="IPR023214">
    <property type="entry name" value="HAD_sf"/>
</dbReference>
<dbReference type="PANTHER" id="PTHR12083">
    <property type="entry name" value="BIFUNCTIONAL POLYNUCLEOTIDE PHOSPHATASE/KINASE"/>
    <property type="match status" value="1"/>
</dbReference>
<dbReference type="InterPro" id="IPR036412">
    <property type="entry name" value="HAD-like_sf"/>
</dbReference>
<dbReference type="SUPFAM" id="SSF56784">
    <property type="entry name" value="HAD-like"/>
    <property type="match status" value="1"/>
</dbReference>
<dbReference type="Gene3D" id="3.40.50.300">
    <property type="entry name" value="P-loop containing nucleotide triphosphate hydrolases"/>
    <property type="match status" value="1"/>
</dbReference>
<dbReference type="InterPro" id="IPR056782">
    <property type="entry name" value="HAD_PNKP"/>
</dbReference>
<dbReference type="Pfam" id="PF13671">
    <property type="entry name" value="AAA_33"/>
    <property type="match status" value="1"/>
</dbReference>